<evidence type="ECO:0000313" key="2">
    <source>
        <dbReference type="Proteomes" id="UP000033121"/>
    </source>
</evidence>
<keyword evidence="2" id="KW-1185">Reference proteome</keyword>
<sequence length="145" mass="16715">MELKLLVVLMPFLANGFNLSNSQNRPIYLLEFDCTIQPISASCNEKISAELEDGTSLTVQLSDCKGRMHITQLKNKIIVQEGDYINSLGLLRKYYTRVDGISGKQSIRIFEYYQPLRNGTWRYYNDKGKLIKQQMFNKGIEVPLQ</sequence>
<dbReference type="OrthoDB" id="659070at2"/>
<protein>
    <submittedName>
        <fullName evidence="1">Uncharacterized protein</fullName>
    </submittedName>
</protein>
<dbReference type="RefSeq" id="WP_046370368.1">
    <property type="nucleotide sequence ID" value="NZ_BBWV01000003.1"/>
</dbReference>
<reference evidence="1 2" key="1">
    <citation type="submission" date="2015-04" db="EMBL/GenBank/DDBJ databases">
        <title>Whole genome shotgun sequence of Flavihumibacter petaseus NBRC 106054.</title>
        <authorList>
            <person name="Miyazawa S."/>
            <person name="Hosoyama A."/>
            <person name="Hashimoto M."/>
            <person name="Noguchi M."/>
            <person name="Tsuchikane K."/>
            <person name="Ohji S."/>
            <person name="Yamazoe A."/>
            <person name="Ichikawa N."/>
            <person name="Kimura A."/>
            <person name="Fujita N."/>
        </authorList>
    </citation>
    <scope>NUCLEOTIDE SEQUENCE [LARGE SCALE GENOMIC DNA]</scope>
    <source>
        <strain evidence="1 2">NBRC 106054</strain>
    </source>
</reference>
<dbReference type="EMBL" id="BBWV01000003">
    <property type="protein sequence ID" value="GAO44443.1"/>
    <property type="molecule type" value="Genomic_DNA"/>
</dbReference>
<dbReference type="Proteomes" id="UP000033121">
    <property type="component" value="Unassembled WGS sequence"/>
</dbReference>
<evidence type="ECO:0000313" key="1">
    <source>
        <dbReference type="EMBL" id="GAO44443.1"/>
    </source>
</evidence>
<name>A0A0E9N3T8_9BACT</name>
<proteinExistence type="predicted"/>
<comment type="caution">
    <text evidence="1">The sequence shown here is derived from an EMBL/GenBank/DDBJ whole genome shotgun (WGS) entry which is preliminary data.</text>
</comment>
<dbReference type="AlphaFoldDB" id="A0A0E9N3T8"/>
<accession>A0A0E9N3T8</accession>
<dbReference type="STRING" id="1220578.FPE01S_03_04800"/>
<gene>
    <name evidence="1" type="ORF">FPE01S_03_04800</name>
</gene>
<organism evidence="1 2">
    <name type="scientific">Flavihumibacter petaseus NBRC 106054</name>
    <dbReference type="NCBI Taxonomy" id="1220578"/>
    <lineage>
        <taxon>Bacteria</taxon>
        <taxon>Pseudomonadati</taxon>
        <taxon>Bacteroidota</taxon>
        <taxon>Chitinophagia</taxon>
        <taxon>Chitinophagales</taxon>
        <taxon>Chitinophagaceae</taxon>
        <taxon>Flavihumibacter</taxon>
    </lineage>
</organism>